<dbReference type="InterPro" id="IPR014948">
    <property type="entry name" value="BrxA"/>
</dbReference>
<dbReference type="RefSeq" id="WP_283734298.1">
    <property type="nucleotide sequence ID" value="NZ_CP125968.1"/>
</dbReference>
<accession>A0AAW9AAU6</accession>
<evidence type="ECO:0000313" key="2">
    <source>
        <dbReference type="Proteomes" id="UP001271648"/>
    </source>
</evidence>
<keyword evidence="2" id="KW-1185">Reference proteome</keyword>
<comment type="caution">
    <text evidence="1">The sequence shown here is derived from an EMBL/GenBank/DDBJ whole genome shotgun (WGS) entry which is preliminary data.</text>
</comment>
<dbReference type="Proteomes" id="UP001271648">
    <property type="component" value="Unassembled WGS sequence"/>
</dbReference>
<dbReference type="Gene3D" id="1.10.3540.10">
    <property type="entry name" value="uncharacterized protein from magnetospirillum magneticum domain"/>
    <property type="match status" value="1"/>
</dbReference>
<dbReference type="AlphaFoldDB" id="A0AAW9AAU6"/>
<name>A0AAW9AAU6_9BACL</name>
<reference evidence="1 2" key="1">
    <citation type="submission" date="2023-06" db="EMBL/GenBank/DDBJ databases">
        <title>Sporosarcina sp. nov., isolated from Korean traditional fermented seafood 'Jeotgal'.</title>
        <authorList>
            <person name="Yang A.I."/>
            <person name="Shin N.-R."/>
        </authorList>
    </citation>
    <scope>NUCLEOTIDE SEQUENCE [LARGE SCALE GENOMIC DNA]</scope>
    <source>
        <strain evidence="1 2">KCTC43456</strain>
    </source>
</reference>
<protein>
    <submittedName>
        <fullName evidence="1">DUF1819 family protein</fullName>
    </submittedName>
</protein>
<dbReference type="EMBL" id="JAUBDJ010000015">
    <property type="protein sequence ID" value="MDW0118617.1"/>
    <property type="molecule type" value="Genomic_DNA"/>
</dbReference>
<evidence type="ECO:0000313" key="1">
    <source>
        <dbReference type="EMBL" id="MDW0118617.1"/>
    </source>
</evidence>
<gene>
    <name evidence="1" type="ORF">QTL97_16955</name>
</gene>
<proteinExistence type="predicted"/>
<organism evidence="1 2">
    <name type="scientific">Sporosarcina thermotolerans</name>
    <dbReference type="NCBI Taxonomy" id="633404"/>
    <lineage>
        <taxon>Bacteria</taxon>
        <taxon>Bacillati</taxon>
        <taxon>Bacillota</taxon>
        <taxon>Bacilli</taxon>
        <taxon>Bacillales</taxon>
        <taxon>Caryophanaceae</taxon>
        <taxon>Sporosarcina</taxon>
    </lineage>
</organism>
<dbReference type="Pfam" id="PF08849">
    <property type="entry name" value="BrxA"/>
    <property type="match status" value="1"/>
</dbReference>
<sequence>MTMELKYSAALTGASFMLFEFKQIATLKENGLSDDEIRHKVLTENLFQYEKLSSLKRGLPYILQRVNALDDYLRKYVLQETLESSKLVNLYAIMKTDRLFFEFMSEVMQEKLSTHNYTLEKKDINSYFAIKSEQDTAVASWSDSTVEKLQSVFRKILYESGILTNYRTGELNRLIVDEQIKNHLHAIGDGRYLQVIGESR</sequence>
<dbReference type="InterPro" id="IPR023137">
    <property type="entry name" value="BrxA_sf"/>
</dbReference>